<dbReference type="AlphaFoldDB" id="A0A9D4FXM3"/>
<comment type="caution">
    <text evidence="1">The sequence shown here is derived from an EMBL/GenBank/DDBJ whole genome shotgun (WGS) entry which is preliminary data.</text>
</comment>
<keyword evidence="2" id="KW-1185">Reference proteome</keyword>
<organism evidence="1 2">
    <name type="scientific">Dreissena polymorpha</name>
    <name type="common">Zebra mussel</name>
    <name type="synonym">Mytilus polymorpha</name>
    <dbReference type="NCBI Taxonomy" id="45954"/>
    <lineage>
        <taxon>Eukaryota</taxon>
        <taxon>Metazoa</taxon>
        <taxon>Spiralia</taxon>
        <taxon>Lophotrochozoa</taxon>
        <taxon>Mollusca</taxon>
        <taxon>Bivalvia</taxon>
        <taxon>Autobranchia</taxon>
        <taxon>Heteroconchia</taxon>
        <taxon>Euheterodonta</taxon>
        <taxon>Imparidentia</taxon>
        <taxon>Neoheterodontei</taxon>
        <taxon>Myida</taxon>
        <taxon>Dreissenoidea</taxon>
        <taxon>Dreissenidae</taxon>
        <taxon>Dreissena</taxon>
    </lineage>
</organism>
<gene>
    <name evidence="1" type="ORF">DPMN_135218</name>
</gene>
<name>A0A9D4FXM3_DREPO</name>
<reference evidence="1" key="2">
    <citation type="submission" date="2020-11" db="EMBL/GenBank/DDBJ databases">
        <authorList>
            <person name="McCartney M.A."/>
            <person name="Auch B."/>
            <person name="Kono T."/>
            <person name="Mallez S."/>
            <person name="Becker A."/>
            <person name="Gohl D.M."/>
            <person name="Silverstein K.A.T."/>
            <person name="Koren S."/>
            <person name="Bechman K.B."/>
            <person name="Herman A."/>
            <person name="Abrahante J.E."/>
            <person name="Garbe J."/>
        </authorList>
    </citation>
    <scope>NUCLEOTIDE SEQUENCE</scope>
    <source>
        <strain evidence="1">Duluth1</strain>
        <tissue evidence="1">Whole animal</tissue>
    </source>
</reference>
<dbReference type="Proteomes" id="UP000828390">
    <property type="component" value="Unassembled WGS sequence"/>
</dbReference>
<proteinExistence type="predicted"/>
<evidence type="ECO:0000313" key="2">
    <source>
        <dbReference type="Proteomes" id="UP000828390"/>
    </source>
</evidence>
<reference evidence="1" key="1">
    <citation type="journal article" date="2019" name="bioRxiv">
        <title>The Genome of the Zebra Mussel, Dreissena polymorpha: A Resource for Invasive Species Research.</title>
        <authorList>
            <person name="McCartney M.A."/>
            <person name="Auch B."/>
            <person name="Kono T."/>
            <person name="Mallez S."/>
            <person name="Zhang Y."/>
            <person name="Obille A."/>
            <person name="Becker A."/>
            <person name="Abrahante J.E."/>
            <person name="Garbe J."/>
            <person name="Badalamenti J.P."/>
            <person name="Herman A."/>
            <person name="Mangelson H."/>
            <person name="Liachko I."/>
            <person name="Sullivan S."/>
            <person name="Sone E.D."/>
            <person name="Koren S."/>
            <person name="Silverstein K.A.T."/>
            <person name="Beckman K.B."/>
            <person name="Gohl D.M."/>
        </authorList>
    </citation>
    <scope>NUCLEOTIDE SEQUENCE</scope>
    <source>
        <strain evidence="1">Duluth1</strain>
        <tissue evidence="1">Whole animal</tissue>
    </source>
</reference>
<dbReference type="EMBL" id="JAIWYP010000006">
    <property type="protein sequence ID" value="KAH3806890.1"/>
    <property type="molecule type" value="Genomic_DNA"/>
</dbReference>
<sequence>MFFMQVKHFSTDGVLPQFLSEGKHTQEMEKDDDMMITADGSTSNCNETNDDLVRVFNLGTEFENTMNLNVTINEQQFVEYIHESNQNDNLHSSILEDSSHSTELETQTGDVVKGNEYLLTEFKVPPLLCRHPIPATGRDESISNVKLVLDITLQNLDRDKAQKDRILFALDHKILQNVIKLIKGNAKYQQFFLEFPALHLRNSKITNLFAAYEKAGLSHMLQFMKDSEEETDWHKLITLKNIKTATKNNNGFNSFLLSTVLKVLHLPRSFASQ</sequence>
<evidence type="ECO:0000313" key="1">
    <source>
        <dbReference type="EMBL" id="KAH3806890.1"/>
    </source>
</evidence>
<protein>
    <submittedName>
        <fullName evidence="1">Uncharacterized protein</fullName>
    </submittedName>
</protein>
<accession>A0A9D4FXM3</accession>